<protein>
    <submittedName>
        <fullName evidence="1">Uncharacterized protein</fullName>
    </submittedName>
</protein>
<name>A0A8S0WLM0_CYCAE</name>
<comment type="caution">
    <text evidence="1">The sequence shown here is derived from an EMBL/GenBank/DDBJ whole genome shotgun (WGS) entry which is preliminary data.</text>
</comment>
<evidence type="ECO:0000313" key="1">
    <source>
        <dbReference type="EMBL" id="CAA7260412.1"/>
    </source>
</evidence>
<dbReference type="SUPFAM" id="SSF52047">
    <property type="entry name" value="RNI-like"/>
    <property type="match status" value="1"/>
</dbReference>
<reference evidence="1 2" key="1">
    <citation type="submission" date="2020-01" db="EMBL/GenBank/DDBJ databases">
        <authorList>
            <person name="Gupta K D."/>
        </authorList>
    </citation>
    <scope>NUCLEOTIDE SEQUENCE [LARGE SCALE GENOMIC DNA]</scope>
</reference>
<dbReference type="Gene3D" id="3.80.10.10">
    <property type="entry name" value="Ribonuclease Inhibitor"/>
    <property type="match status" value="1"/>
</dbReference>
<dbReference type="OrthoDB" id="5297217at2759"/>
<dbReference type="InterPro" id="IPR032675">
    <property type="entry name" value="LRR_dom_sf"/>
</dbReference>
<dbReference type="Proteomes" id="UP000467700">
    <property type="component" value="Unassembled WGS sequence"/>
</dbReference>
<dbReference type="EMBL" id="CACVBS010000029">
    <property type="protein sequence ID" value="CAA7260412.1"/>
    <property type="molecule type" value="Genomic_DNA"/>
</dbReference>
<dbReference type="AlphaFoldDB" id="A0A8S0WLM0"/>
<evidence type="ECO:0000313" key="2">
    <source>
        <dbReference type="Proteomes" id="UP000467700"/>
    </source>
</evidence>
<keyword evidence="2" id="KW-1185">Reference proteome</keyword>
<sequence length="189" mass="20732">MLTQYPTITQDTLAALALCTNLRSITWIDDCSTTDTTLLAFLDVARTLPLRELTIRTHSDLGETVWSQLISLTGLRKVSIWCMEGPPRVLQGWSGPLGSTLTHLELGRCAGVPPTILITVLSQLPLLKDLRLKGAPASSIPTILKFLPNLRSLDTEYLGSYYPSHRKAVPPVPLPKATRTQQICRACAT</sequence>
<gene>
    <name evidence="1" type="ORF">AAE3_LOCUS2644</name>
</gene>
<proteinExistence type="predicted"/>
<organism evidence="1 2">
    <name type="scientific">Cyclocybe aegerita</name>
    <name type="common">Black poplar mushroom</name>
    <name type="synonym">Agrocybe aegerita</name>
    <dbReference type="NCBI Taxonomy" id="1973307"/>
    <lineage>
        <taxon>Eukaryota</taxon>
        <taxon>Fungi</taxon>
        <taxon>Dikarya</taxon>
        <taxon>Basidiomycota</taxon>
        <taxon>Agaricomycotina</taxon>
        <taxon>Agaricomycetes</taxon>
        <taxon>Agaricomycetidae</taxon>
        <taxon>Agaricales</taxon>
        <taxon>Agaricineae</taxon>
        <taxon>Bolbitiaceae</taxon>
        <taxon>Cyclocybe</taxon>
    </lineage>
</organism>
<accession>A0A8S0WLM0</accession>